<accession>A0AC61QIQ8</accession>
<dbReference type="EMBL" id="SMOG01000014">
    <property type="protein sequence ID" value="TDF72843.1"/>
    <property type="molecule type" value="Genomic_DNA"/>
</dbReference>
<proteinExistence type="predicted"/>
<evidence type="ECO:0000313" key="2">
    <source>
        <dbReference type="Proteomes" id="UP000294588"/>
    </source>
</evidence>
<sequence length="133" mass="15501">MKASFIHLFSRLNLLILQFIIFVILNILDGHSTWKVLYPDKHHREMNPLARWVFRKLGVTKGIITYKTVLILIIGILFGHYAKKDTFSLNVILSVANIVFLITVVHNYKVYRKIHHSQRKSDKTSELDGEEIS</sequence>
<protein>
    <submittedName>
        <fullName evidence="1">Uncharacterized protein</fullName>
    </submittedName>
</protein>
<evidence type="ECO:0000313" key="1">
    <source>
        <dbReference type="EMBL" id="TDF72843.1"/>
    </source>
</evidence>
<organism evidence="1 2">
    <name type="scientific">Candidatus Syntrophosphaera thermopropionivorans</name>
    <dbReference type="NCBI Taxonomy" id="2593015"/>
    <lineage>
        <taxon>Bacteria</taxon>
        <taxon>Pseudomonadati</taxon>
        <taxon>Candidatus Cloacimonadota</taxon>
        <taxon>Candidatus Cloacimonadia</taxon>
        <taxon>Candidatus Cloacimonadales</taxon>
        <taxon>Candidatus Cloacimonadaceae</taxon>
        <taxon>Candidatus Syntrophosphaera</taxon>
    </lineage>
</organism>
<comment type="caution">
    <text evidence="1">The sequence shown here is derived from an EMBL/GenBank/DDBJ whole genome shotgun (WGS) entry which is preliminary data.</text>
</comment>
<gene>
    <name evidence="1" type="ORF">E0946_05030</name>
</gene>
<name>A0AC61QIQ8_9BACT</name>
<keyword evidence="2" id="KW-1185">Reference proteome</keyword>
<dbReference type="Proteomes" id="UP000294588">
    <property type="component" value="Unassembled WGS sequence"/>
</dbReference>
<reference evidence="1" key="1">
    <citation type="submission" date="2019-03" db="EMBL/GenBank/DDBJ databases">
        <title>Candidatus Syntrophosphaera thermopropionivorans: a novel player in syntrophic propionate oxidation during anaerobic digestion.</title>
        <authorList>
            <person name="Dyksma S."/>
        </authorList>
    </citation>
    <scope>NUCLEOTIDE SEQUENCE</scope>
    <source>
        <strain evidence="1">W5</strain>
    </source>
</reference>